<reference evidence="2" key="1">
    <citation type="submission" date="2017-06" db="EMBL/GenBank/DDBJ databases">
        <title>Novel phages from South African skin metaviromes.</title>
        <authorList>
            <person name="van Zyl L.J."/>
            <person name="Abrahams Y."/>
            <person name="Stander E.A."/>
            <person name="Kirby B.M."/>
            <person name="Clavaud C."/>
            <person name="Farcet C."/>
            <person name="Breton L."/>
            <person name="Trindade M.I."/>
        </authorList>
    </citation>
    <scope>NUCLEOTIDE SEQUENCE</scope>
</reference>
<accession>A0A2H4JGQ3</accession>
<organism evidence="2">
    <name type="scientific">uncultured Caudovirales phage</name>
    <dbReference type="NCBI Taxonomy" id="2100421"/>
    <lineage>
        <taxon>Viruses</taxon>
        <taxon>Duplodnaviria</taxon>
        <taxon>Heunggongvirae</taxon>
        <taxon>Uroviricota</taxon>
        <taxon>Caudoviricetes</taxon>
        <taxon>Peduoviridae</taxon>
        <taxon>Maltschvirus</taxon>
        <taxon>Maltschvirus maltsch</taxon>
    </lineage>
</organism>
<dbReference type="EMBL" id="MF417952">
    <property type="protein sequence ID" value="ASN72386.1"/>
    <property type="molecule type" value="Genomic_DNA"/>
</dbReference>
<feature type="transmembrane region" description="Helical" evidence="1">
    <location>
        <begin position="6"/>
        <end position="26"/>
    </location>
</feature>
<keyword evidence="1" id="KW-0812">Transmembrane</keyword>
<name>A0A2H4JGQ3_9CAUD</name>
<evidence type="ECO:0000256" key="1">
    <source>
        <dbReference type="SAM" id="Phobius"/>
    </source>
</evidence>
<protein>
    <submittedName>
        <fullName evidence="2">Uncharacterized protein</fullName>
    </submittedName>
</protein>
<evidence type="ECO:0000313" key="2">
    <source>
        <dbReference type="EMBL" id="ASN72386.1"/>
    </source>
</evidence>
<keyword evidence="1" id="KW-1133">Transmembrane helix</keyword>
<gene>
    <name evidence="2" type="ORF">10S7_9</name>
</gene>
<sequence>METGQIMMFAIQTVTTIIVGLVGWSIKSTLAELKNGIEKNSLNIEKNDTKQTAAVEQVRKELNELKSDLPLVYTLREDYIRCQQNQEKKMNSIEDKLDKLLQRN</sequence>
<proteinExistence type="predicted"/>
<keyword evidence="1" id="KW-0472">Membrane</keyword>